<evidence type="ECO:0000256" key="1">
    <source>
        <dbReference type="SAM" id="SignalP"/>
    </source>
</evidence>
<dbReference type="InterPro" id="IPR006311">
    <property type="entry name" value="TAT_signal"/>
</dbReference>
<gene>
    <name evidence="2" type="ORF">DI556_16780</name>
</gene>
<dbReference type="InterPro" id="IPR027056">
    <property type="entry name" value="Gluconate_2DH_su3"/>
</dbReference>
<protein>
    <submittedName>
        <fullName evidence="2">Gluconate 2-dehydrogenase</fullName>
    </submittedName>
</protein>
<evidence type="ECO:0000313" key="3">
    <source>
        <dbReference type="Proteomes" id="UP000249185"/>
    </source>
</evidence>
<dbReference type="Pfam" id="PF13618">
    <property type="entry name" value="Gluconate_2-dh3"/>
    <property type="match status" value="1"/>
</dbReference>
<sequence length="249" mass="26723">MPPSSPLIGRRQLLISAAATFALSAAAAAARTVEGDVPWRPFAASPPEPGWTGDWRFLTADEARAVGAVAECLIPADELSVSGKEAGCAEFIDGQLAGSYGDSAKLYRSGPFKDGTPEQGDQYPWTPRERYRLGLASLSEYCRKTHGAAFADLDAATRTSILQGLESGEIALSPVPSKAFFTQLLTNVMEGFFADPLYGGNRDMASWRMIGFPGARYDYRPYLLQYNTKLDLEPVSLAGRAAWSVGGGK</sequence>
<dbReference type="EMBL" id="QFPW01000016">
    <property type="protein sequence ID" value="PZQ47506.1"/>
    <property type="molecule type" value="Genomic_DNA"/>
</dbReference>
<dbReference type="PROSITE" id="PS51318">
    <property type="entry name" value="TAT"/>
    <property type="match status" value="1"/>
</dbReference>
<name>A0A2W5N286_RHOSU</name>
<feature type="chain" id="PRO_5015904147" evidence="1">
    <location>
        <begin position="28"/>
        <end position="249"/>
    </location>
</feature>
<keyword evidence="1" id="KW-0732">Signal</keyword>
<reference evidence="2 3" key="1">
    <citation type="submission" date="2017-08" db="EMBL/GenBank/DDBJ databases">
        <title>Infants hospitalized years apart are colonized by the same room-sourced microbial strains.</title>
        <authorList>
            <person name="Brooks B."/>
            <person name="Olm M.R."/>
            <person name="Firek B.A."/>
            <person name="Baker R."/>
            <person name="Thomas B.C."/>
            <person name="Morowitz M.J."/>
            <person name="Banfield J.F."/>
        </authorList>
    </citation>
    <scope>NUCLEOTIDE SEQUENCE [LARGE SCALE GENOMIC DNA]</scope>
    <source>
        <strain evidence="2">S2_005_002_R2_34</strain>
    </source>
</reference>
<organism evidence="2 3">
    <name type="scientific">Rhodovulum sulfidophilum</name>
    <name type="common">Rhodobacter sulfidophilus</name>
    <dbReference type="NCBI Taxonomy" id="35806"/>
    <lineage>
        <taxon>Bacteria</taxon>
        <taxon>Pseudomonadati</taxon>
        <taxon>Pseudomonadota</taxon>
        <taxon>Alphaproteobacteria</taxon>
        <taxon>Rhodobacterales</taxon>
        <taxon>Paracoccaceae</taxon>
        <taxon>Rhodovulum</taxon>
    </lineage>
</organism>
<comment type="caution">
    <text evidence="2">The sequence shown here is derived from an EMBL/GenBank/DDBJ whole genome shotgun (WGS) entry which is preliminary data.</text>
</comment>
<dbReference type="AlphaFoldDB" id="A0A2W5N286"/>
<evidence type="ECO:0000313" key="2">
    <source>
        <dbReference type="EMBL" id="PZQ47506.1"/>
    </source>
</evidence>
<dbReference type="Proteomes" id="UP000249185">
    <property type="component" value="Unassembled WGS sequence"/>
</dbReference>
<proteinExistence type="predicted"/>
<accession>A0A2W5N286</accession>
<feature type="signal peptide" evidence="1">
    <location>
        <begin position="1"/>
        <end position="27"/>
    </location>
</feature>